<dbReference type="SUPFAM" id="SSF55811">
    <property type="entry name" value="Nudix"/>
    <property type="match status" value="2"/>
</dbReference>
<dbReference type="EMBL" id="CP158299">
    <property type="protein sequence ID" value="XBV86500.1"/>
    <property type="molecule type" value="Genomic_DNA"/>
</dbReference>
<organism evidence="5">
    <name type="scientific">Deinococcus sonorensis KR-87</name>
    <dbReference type="NCBI Taxonomy" id="694439"/>
    <lineage>
        <taxon>Bacteria</taxon>
        <taxon>Thermotogati</taxon>
        <taxon>Deinococcota</taxon>
        <taxon>Deinococci</taxon>
        <taxon>Deinococcales</taxon>
        <taxon>Deinococcaceae</taxon>
        <taxon>Deinococcus</taxon>
    </lineage>
</organism>
<dbReference type="Gene3D" id="3.90.79.10">
    <property type="entry name" value="Nucleoside Triphosphate Pyrophosphohydrolase"/>
    <property type="match status" value="2"/>
</dbReference>
<dbReference type="InterPro" id="IPR020084">
    <property type="entry name" value="NUDIX_hydrolase_CS"/>
</dbReference>
<evidence type="ECO:0000313" key="5">
    <source>
        <dbReference type="EMBL" id="XBV86500.1"/>
    </source>
</evidence>
<accession>A0AAU7UDL3</accession>
<dbReference type="InterPro" id="IPR000086">
    <property type="entry name" value="NUDIX_hydrolase_dom"/>
</dbReference>
<protein>
    <submittedName>
        <fullName evidence="5">NUDIX domain-containing protein</fullName>
    </submittedName>
</protein>
<sequence>MMTSYLGELRRRVGSRPLFSVGVSVVLQDAQGRLLLQRRSDTGLWGLPGGGVEPGESFLQGAARELEEETGLTGLPLRPWRSISGAAFRHRYPHGDVTYLVGLAFRGTLTPAHFARATLGSDGETLELQVSDLDRLPPLNGAIERHVLRVLRAEHGLPDLPELQDPPVVPLAAEPYAPSLRALVGSRPLMVPGAAVLLQDPGGRVLLRPDEDGGWGLPLSALQLGDTFEQAARRSVPETALSALTELQLYIGPDYRFTTSDGAVTDPVVMLYRGRAEGAGPQDVWFDLGGLPPLSRLARAMLGDHAG</sequence>
<dbReference type="PROSITE" id="PS51462">
    <property type="entry name" value="NUDIX"/>
    <property type="match status" value="1"/>
</dbReference>
<comment type="cofactor">
    <cofactor evidence="1">
        <name>Mg(2+)</name>
        <dbReference type="ChEBI" id="CHEBI:18420"/>
    </cofactor>
</comment>
<reference evidence="5" key="1">
    <citation type="submission" date="2024-06" db="EMBL/GenBank/DDBJ databases">
        <title>Draft Genome Sequence of Deinococcus sonorensis Type Strain KR-87, a Biofilm Producing Representative of the Genus Deinococcus.</title>
        <authorList>
            <person name="Boren L.S."/>
            <person name="Grosso R.A."/>
            <person name="Hugenberg-Cox A.N."/>
            <person name="Hill J.T.E."/>
            <person name="Albert C.M."/>
            <person name="Tuohy J.M."/>
        </authorList>
    </citation>
    <scope>NUCLEOTIDE SEQUENCE</scope>
    <source>
        <strain evidence="5">KR-87</strain>
    </source>
</reference>
<dbReference type="InterPro" id="IPR020476">
    <property type="entry name" value="Nudix_hydrolase"/>
</dbReference>
<keyword evidence="2 3" id="KW-0378">Hydrolase</keyword>
<dbReference type="PANTHER" id="PTHR43046:SF14">
    <property type="entry name" value="MUTT_NUDIX FAMILY PROTEIN"/>
    <property type="match status" value="1"/>
</dbReference>
<gene>
    <name evidence="5" type="ORF">ABOD76_09355</name>
</gene>
<dbReference type="InterPro" id="IPR015797">
    <property type="entry name" value="NUDIX_hydrolase-like_dom_sf"/>
</dbReference>
<dbReference type="Pfam" id="PF00293">
    <property type="entry name" value="NUDIX"/>
    <property type="match status" value="1"/>
</dbReference>
<evidence type="ECO:0000256" key="2">
    <source>
        <dbReference type="ARBA" id="ARBA00022801"/>
    </source>
</evidence>
<dbReference type="PRINTS" id="PR00502">
    <property type="entry name" value="NUDIXFAMILY"/>
</dbReference>
<proteinExistence type="inferred from homology"/>
<evidence type="ECO:0000256" key="1">
    <source>
        <dbReference type="ARBA" id="ARBA00001946"/>
    </source>
</evidence>
<dbReference type="KEGG" id="dsc:ABOD76_09355"/>
<dbReference type="RefSeq" id="WP_350244570.1">
    <property type="nucleotide sequence ID" value="NZ_CP158299.1"/>
</dbReference>
<dbReference type="GO" id="GO:0016787">
    <property type="term" value="F:hydrolase activity"/>
    <property type="evidence" value="ECO:0007669"/>
    <property type="project" value="UniProtKB-KW"/>
</dbReference>
<dbReference type="AlphaFoldDB" id="A0AAU7UDL3"/>
<dbReference type="PROSITE" id="PS00893">
    <property type="entry name" value="NUDIX_BOX"/>
    <property type="match status" value="1"/>
</dbReference>
<evidence type="ECO:0000259" key="4">
    <source>
        <dbReference type="PROSITE" id="PS51462"/>
    </source>
</evidence>
<name>A0AAU7UDL3_9DEIO</name>
<comment type="similarity">
    <text evidence="3">Belongs to the Nudix hydrolase family.</text>
</comment>
<evidence type="ECO:0000256" key="3">
    <source>
        <dbReference type="RuleBase" id="RU003476"/>
    </source>
</evidence>
<feature type="domain" description="Nudix hydrolase" evidence="4">
    <location>
        <begin position="18"/>
        <end position="153"/>
    </location>
</feature>
<dbReference type="PANTHER" id="PTHR43046">
    <property type="entry name" value="GDP-MANNOSE MANNOSYL HYDROLASE"/>
    <property type="match status" value="1"/>
</dbReference>